<dbReference type="AlphaFoldDB" id="A0A377TM63"/>
<reference evidence="1 2" key="1">
    <citation type="submission" date="2018-06" db="EMBL/GenBank/DDBJ databases">
        <authorList>
            <consortium name="Pathogen Informatics"/>
            <person name="Doyle S."/>
        </authorList>
    </citation>
    <scope>NUCLEOTIDE SEQUENCE [LARGE SCALE GENOMIC DNA]</scope>
    <source>
        <strain evidence="1 2">NCTC9140</strain>
    </source>
</reference>
<evidence type="ECO:0000313" key="1">
    <source>
        <dbReference type="EMBL" id="STS79961.1"/>
    </source>
</evidence>
<accession>A0A377TM63</accession>
<dbReference type="EMBL" id="UGKQ01000007">
    <property type="protein sequence ID" value="STS79961.1"/>
    <property type="molecule type" value="Genomic_DNA"/>
</dbReference>
<proteinExistence type="predicted"/>
<evidence type="ECO:0000313" key="2">
    <source>
        <dbReference type="Proteomes" id="UP000254938"/>
    </source>
</evidence>
<organism evidence="1 2">
    <name type="scientific">Klebsiella pneumoniae</name>
    <dbReference type="NCBI Taxonomy" id="573"/>
    <lineage>
        <taxon>Bacteria</taxon>
        <taxon>Pseudomonadati</taxon>
        <taxon>Pseudomonadota</taxon>
        <taxon>Gammaproteobacteria</taxon>
        <taxon>Enterobacterales</taxon>
        <taxon>Enterobacteriaceae</taxon>
        <taxon>Klebsiella/Raoultella group</taxon>
        <taxon>Klebsiella</taxon>
        <taxon>Klebsiella pneumoniae complex</taxon>
    </lineage>
</organism>
<sequence length="77" mass="8502">MQKIDRPGVDFHQHVLSDQLIEIMAGGISLHRETPGQPAGGKDLAQVIRIEKIGLILQKSHSSVLRIASPLRHYEGI</sequence>
<protein>
    <submittedName>
        <fullName evidence="1">Uncharacterized protein</fullName>
    </submittedName>
</protein>
<gene>
    <name evidence="1" type="ORF">NCTC9140_01655</name>
</gene>
<name>A0A377TM63_KLEPN</name>
<dbReference type="Proteomes" id="UP000254938">
    <property type="component" value="Unassembled WGS sequence"/>
</dbReference>